<evidence type="ECO:0000256" key="7">
    <source>
        <dbReference type="ARBA" id="ARBA00013023"/>
    </source>
</evidence>
<dbReference type="NCBIfam" id="TIGR01499">
    <property type="entry name" value="folC"/>
    <property type="match status" value="1"/>
</dbReference>
<evidence type="ECO:0000256" key="19">
    <source>
        <dbReference type="ARBA" id="ARBA00047493"/>
    </source>
</evidence>
<dbReference type="GO" id="GO:0005737">
    <property type="term" value="C:cytoplasm"/>
    <property type="evidence" value="ECO:0007669"/>
    <property type="project" value="TreeGrafter"/>
</dbReference>
<evidence type="ECO:0000256" key="3">
    <source>
        <dbReference type="ARBA" id="ARBA00004799"/>
    </source>
</evidence>
<dbReference type="InterPro" id="IPR013221">
    <property type="entry name" value="Mur_ligase_cen"/>
</dbReference>
<evidence type="ECO:0000256" key="9">
    <source>
        <dbReference type="ARBA" id="ARBA00019357"/>
    </source>
</evidence>
<feature type="domain" description="Mur ligase central" evidence="24">
    <location>
        <begin position="43"/>
        <end position="185"/>
    </location>
</feature>
<evidence type="ECO:0000256" key="5">
    <source>
        <dbReference type="ARBA" id="ARBA00008276"/>
    </source>
</evidence>
<comment type="catalytic activity">
    <reaction evidence="20">
        <text>10-formyltetrahydrofolyl-(gamma-L-Glu)(n) + L-glutamate + ATP = 10-formyltetrahydrofolyl-(gamma-L-Glu)(n+1) + ADP + phosphate + H(+)</text>
        <dbReference type="Rhea" id="RHEA:51904"/>
        <dbReference type="Rhea" id="RHEA-COMP:13088"/>
        <dbReference type="Rhea" id="RHEA-COMP:14300"/>
        <dbReference type="ChEBI" id="CHEBI:15378"/>
        <dbReference type="ChEBI" id="CHEBI:29985"/>
        <dbReference type="ChEBI" id="CHEBI:30616"/>
        <dbReference type="ChEBI" id="CHEBI:43474"/>
        <dbReference type="ChEBI" id="CHEBI:134413"/>
        <dbReference type="ChEBI" id="CHEBI:456216"/>
        <dbReference type="EC" id="6.3.2.17"/>
    </reaction>
</comment>
<dbReference type="GO" id="GO:0008841">
    <property type="term" value="F:dihydrofolate synthase activity"/>
    <property type="evidence" value="ECO:0007669"/>
    <property type="project" value="UniProtKB-EC"/>
</dbReference>
<dbReference type="GO" id="GO:0005524">
    <property type="term" value="F:ATP binding"/>
    <property type="evidence" value="ECO:0007669"/>
    <property type="project" value="UniProtKB-KW"/>
</dbReference>
<dbReference type="EC" id="6.3.2.17" evidence="8"/>
<accession>A0A832GQ86</accession>
<evidence type="ECO:0000256" key="10">
    <source>
        <dbReference type="ARBA" id="ARBA00022598"/>
    </source>
</evidence>
<comment type="cofactor">
    <cofactor evidence="1">
        <name>Mg(2+)</name>
        <dbReference type="ChEBI" id="CHEBI:18420"/>
    </cofactor>
</comment>
<dbReference type="InterPro" id="IPR036565">
    <property type="entry name" value="Mur-like_cat_sf"/>
</dbReference>
<evidence type="ECO:0000256" key="12">
    <source>
        <dbReference type="ARBA" id="ARBA00022741"/>
    </source>
</evidence>
<dbReference type="AlphaFoldDB" id="A0A832GQ86"/>
<dbReference type="FunFam" id="3.40.1190.10:FF:000004">
    <property type="entry name" value="Dihydrofolate synthase/folylpolyglutamate synthase"/>
    <property type="match status" value="1"/>
</dbReference>
<dbReference type="InterPro" id="IPR018109">
    <property type="entry name" value="Folylpolyglutamate_synth_CS"/>
</dbReference>
<evidence type="ECO:0000256" key="20">
    <source>
        <dbReference type="ARBA" id="ARBA00047808"/>
    </source>
</evidence>
<dbReference type="SUPFAM" id="SSF53623">
    <property type="entry name" value="MurD-like peptide ligases, catalytic domain"/>
    <property type="match status" value="1"/>
</dbReference>
<evidence type="ECO:0000256" key="17">
    <source>
        <dbReference type="ARBA" id="ARBA00030592"/>
    </source>
</evidence>
<evidence type="ECO:0000256" key="1">
    <source>
        <dbReference type="ARBA" id="ARBA00001946"/>
    </source>
</evidence>
<comment type="pathway">
    <text evidence="4">Cofactor biosynthesis; tetrahydrofolylpolyglutamate biosynthesis.</text>
</comment>
<dbReference type="PIRSF" id="PIRSF001563">
    <property type="entry name" value="Folylpolyglu_synth"/>
    <property type="match status" value="1"/>
</dbReference>
<dbReference type="PROSITE" id="PS01012">
    <property type="entry name" value="FOLYLPOLYGLU_SYNT_2"/>
    <property type="match status" value="1"/>
</dbReference>
<keyword evidence="11" id="KW-0479">Metal-binding</keyword>
<dbReference type="Pfam" id="PF08245">
    <property type="entry name" value="Mur_ligase_M"/>
    <property type="match status" value="1"/>
</dbReference>
<dbReference type="Gene3D" id="3.40.1190.10">
    <property type="entry name" value="Mur-like, catalytic domain"/>
    <property type="match status" value="1"/>
</dbReference>
<comment type="catalytic activity">
    <reaction evidence="19">
        <text>(6S)-5,6,7,8-tetrahydrofolyl-(gamma-L-Glu)(n) + L-glutamate + ATP = (6S)-5,6,7,8-tetrahydrofolyl-(gamma-L-Glu)(n+1) + ADP + phosphate + H(+)</text>
        <dbReference type="Rhea" id="RHEA:10580"/>
        <dbReference type="Rhea" id="RHEA-COMP:14738"/>
        <dbReference type="Rhea" id="RHEA-COMP:14740"/>
        <dbReference type="ChEBI" id="CHEBI:15378"/>
        <dbReference type="ChEBI" id="CHEBI:29985"/>
        <dbReference type="ChEBI" id="CHEBI:30616"/>
        <dbReference type="ChEBI" id="CHEBI:43474"/>
        <dbReference type="ChEBI" id="CHEBI:141005"/>
        <dbReference type="ChEBI" id="CHEBI:456216"/>
        <dbReference type="EC" id="6.3.2.17"/>
    </reaction>
</comment>
<evidence type="ECO:0000256" key="6">
    <source>
        <dbReference type="ARBA" id="ARBA00011245"/>
    </source>
</evidence>
<organism evidence="25">
    <name type="scientific">Caldimicrobium thiodismutans</name>
    <dbReference type="NCBI Taxonomy" id="1653476"/>
    <lineage>
        <taxon>Bacteria</taxon>
        <taxon>Pseudomonadati</taxon>
        <taxon>Thermodesulfobacteriota</taxon>
        <taxon>Thermodesulfobacteria</taxon>
        <taxon>Thermodesulfobacteriales</taxon>
        <taxon>Thermodesulfobacteriaceae</taxon>
        <taxon>Caldimicrobium</taxon>
    </lineage>
</organism>
<evidence type="ECO:0000256" key="18">
    <source>
        <dbReference type="ARBA" id="ARBA00032510"/>
    </source>
</evidence>
<gene>
    <name evidence="25" type="ORF">ENT73_07955</name>
</gene>
<evidence type="ECO:0000256" key="8">
    <source>
        <dbReference type="ARBA" id="ARBA00013025"/>
    </source>
</evidence>
<comment type="subunit">
    <text evidence="6">Monomer.</text>
</comment>
<comment type="caution">
    <text evidence="25">The sequence shown here is derived from an EMBL/GenBank/DDBJ whole genome shotgun (WGS) entry which is preliminary data.</text>
</comment>
<dbReference type="InterPro" id="IPR036615">
    <property type="entry name" value="Mur_ligase_C_dom_sf"/>
</dbReference>
<dbReference type="PANTHER" id="PTHR11136:SF0">
    <property type="entry name" value="DIHYDROFOLATE SYNTHETASE-RELATED"/>
    <property type="match status" value="1"/>
</dbReference>
<name>A0A832GQ86_9BACT</name>
<comment type="function">
    <text evidence="2">Functions in two distinct reactions of the de novo folate biosynthetic pathway. Catalyzes the addition of a glutamate residue to dihydropteroate (7,8-dihydropteroate or H2Pte) to form dihydrofolate (7,8-dihydrofolate monoglutamate or H2Pte-Glu). Also catalyzes successive additions of L-glutamate to tetrahydrofolate or 10-formyltetrahydrofolate or 5,10-methylenetetrahydrofolate, leading to folylpolyglutamate derivatives.</text>
</comment>
<reference evidence="25" key="1">
    <citation type="journal article" date="2020" name="mSystems">
        <title>Genome- and Community-Level Interaction Insights into Carbon Utilization and Element Cycling Functions of Hydrothermarchaeota in Hydrothermal Sediment.</title>
        <authorList>
            <person name="Zhou Z."/>
            <person name="Liu Y."/>
            <person name="Xu W."/>
            <person name="Pan J."/>
            <person name="Luo Z.H."/>
            <person name="Li M."/>
        </authorList>
    </citation>
    <scope>NUCLEOTIDE SEQUENCE [LARGE SCALE GENOMIC DNA]</scope>
    <source>
        <strain evidence="25">SpSt-605</strain>
    </source>
</reference>
<keyword evidence="14" id="KW-0460">Magnesium</keyword>
<dbReference type="Gene3D" id="3.90.190.20">
    <property type="entry name" value="Mur ligase, C-terminal domain"/>
    <property type="match status" value="1"/>
</dbReference>
<evidence type="ECO:0000256" key="2">
    <source>
        <dbReference type="ARBA" id="ARBA00002714"/>
    </source>
</evidence>
<evidence type="ECO:0000259" key="24">
    <source>
        <dbReference type="Pfam" id="PF08245"/>
    </source>
</evidence>
<evidence type="ECO:0000313" key="25">
    <source>
        <dbReference type="EMBL" id="HGV55992.1"/>
    </source>
</evidence>
<evidence type="ECO:0000256" key="15">
    <source>
        <dbReference type="ARBA" id="ARBA00022909"/>
    </source>
</evidence>
<dbReference type="GO" id="GO:0046872">
    <property type="term" value="F:metal ion binding"/>
    <property type="evidence" value="ECO:0007669"/>
    <property type="project" value="UniProtKB-KW"/>
</dbReference>
<evidence type="ECO:0000256" key="23">
    <source>
        <dbReference type="PIRNR" id="PIRNR001563"/>
    </source>
</evidence>
<comment type="similarity">
    <text evidence="5 23">Belongs to the folylpolyglutamate synthase family.</text>
</comment>
<evidence type="ECO:0000256" key="16">
    <source>
        <dbReference type="ARBA" id="ARBA00030048"/>
    </source>
</evidence>
<dbReference type="SUPFAM" id="SSF53244">
    <property type="entry name" value="MurD-like peptide ligases, peptide-binding domain"/>
    <property type="match status" value="1"/>
</dbReference>
<keyword evidence="13 23" id="KW-0067">ATP-binding</keyword>
<evidence type="ECO:0000256" key="21">
    <source>
        <dbReference type="ARBA" id="ARBA00049035"/>
    </source>
</evidence>
<evidence type="ECO:0000256" key="11">
    <source>
        <dbReference type="ARBA" id="ARBA00022723"/>
    </source>
</evidence>
<comment type="catalytic activity">
    <reaction evidence="21">
        <text>(6R)-5,10-methylenetetrahydrofolyl-(gamma-L-Glu)(n) + L-glutamate + ATP = (6R)-5,10-methylenetetrahydrofolyl-(gamma-L-Glu)(n+1) + ADP + phosphate + H(+)</text>
        <dbReference type="Rhea" id="RHEA:51912"/>
        <dbReference type="Rhea" id="RHEA-COMP:13257"/>
        <dbReference type="Rhea" id="RHEA-COMP:13258"/>
        <dbReference type="ChEBI" id="CHEBI:15378"/>
        <dbReference type="ChEBI" id="CHEBI:29985"/>
        <dbReference type="ChEBI" id="CHEBI:30616"/>
        <dbReference type="ChEBI" id="CHEBI:43474"/>
        <dbReference type="ChEBI" id="CHEBI:136572"/>
        <dbReference type="ChEBI" id="CHEBI:456216"/>
        <dbReference type="EC" id="6.3.2.17"/>
    </reaction>
</comment>
<protein>
    <recommendedName>
        <fullName evidence="9">Dihydrofolate synthase/folylpolyglutamate synthase</fullName>
        <ecNumber evidence="7">6.3.2.12</ecNumber>
        <ecNumber evidence="8">6.3.2.17</ecNumber>
    </recommendedName>
    <alternativeName>
        <fullName evidence="18">Folylpoly-gamma-glutamate synthetase-dihydrofolate synthetase</fullName>
    </alternativeName>
    <alternativeName>
        <fullName evidence="16">Folylpolyglutamate synthetase</fullName>
    </alternativeName>
    <alternativeName>
        <fullName evidence="17">Tetrahydrofolylpolyglutamate synthase</fullName>
    </alternativeName>
</protein>
<dbReference type="EC" id="6.3.2.12" evidence="7"/>
<sequence length="430" mass="49115">MLQTYLTWLNQHQFHGIKPGLCRITKLLNRLGNPHKKYLTLHVAGTNGKGSTCAILSQLLTEHGLKTALYTSPHLIRLNERFKINNLDISDEDLYELLKILYQKVMDEPITYFELTTALAFLYFAEKRVDIAVIETGMGGRLDATNVILPEVSVITTIGFDHTKYLGPTLEKIAFEKAGIIKRGRPLVLGRIEKAPLRVITKRAEKLSSPSYILDQDFEIFFSAPFWTYKGEREFSNLDLSLKGSFQGDNLALALKTLEILEEKKLIKIEEKKVRSALKRVRWVGRYEKIEFQEKEWLLDSAHNLEGAKALVASLERDGFYPYLLILGITDEEGEKPVSQIFKILTKHASNIFVCEFSSPRKALTLKDWSRILKNETDLKKVNFLHSPKEALLKALRSGEKKILLTGSIYFLGEILKSFRELNLCLSEPL</sequence>
<keyword evidence="12 23" id="KW-0547">Nucleotide-binding</keyword>
<evidence type="ECO:0000256" key="14">
    <source>
        <dbReference type="ARBA" id="ARBA00022842"/>
    </source>
</evidence>
<dbReference type="GO" id="GO:0004326">
    <property type="term" value="F:tetrahydrofolylpolyglutamate synthase activity"/>
    <property type="evidence" value="ECO:0007669"/>
    <property type="project" value="UniProtKB-EC"/>
</dbReference>
<dbReference type="GO" id="GO:0046656">
    <property type="term" value="P:folic acid biosynthetic process"/>
    <property type="evidence" value="ECO:0007669"/>
    <property type="project" value="UniProtKB-KW"/>
</dbReference>
<evidence type="ECO:0000256" key="13">
    <source>
        <dbReference type="ARBA" id="ARBA00022840"/>
    </source>
</evidence>
<comment type="pathway">
    <text evidence="3">Cofactor biosynthesis; tetrahydrofolate biosynthesis; 7,8-dihydrofolate from 2-amino-4-hydroxy-6-hydroxymethyl-7,8-dihydropteridine diphosphate and 4-aminobenzoate: step 2/2.</text>
</comment>
<dbReference type="PANTHER" id="PTHR11136">
    <property type="entry name" value="FOLYLPOLYGLUTAMATE SYNTHASE-RELATED"/>
    <property type="match status" value="1"/>
</dbReference>
<evidence type="ECO:0000256" key="4">
    <source>
        <dbReference type="ARBA" id="ARBA00005150"/>
    </source>
</evidence>
<keyword evidence="15" id="KW-0289">Folate biosynthesis</keyword>
<proteinExistence type="inferred from homology"/>
<evidence type="ECO:0000256" key="22">
    <source>
        <dbReference type="ARBA" id="ARBA00049161"/>
    </source>
</evidence>
<dbReference type="InterPro" id="IPR001645">
    <property type="entry name" value="Folylpolyglutamate_synth"/>
</dbReference>
<comment type="catalytic activity">
    <reaction evidence="22">
        <text>7,8-dihydropteroate + L-glutamate + ATP = 7,8-dihydrofolate + ADP + phosphate + H(+)</text>
        <dbReference type="Rhea" id="RHEA:23584"/>
        <dbReference type="ChEBI" id="CHEBI:15378"/>
        <dbReference type="ChEBI" id="CHEBI:17839"/>
        <dbReference type="ChEBI" id="CHEBI:29985"/>
        <dbReference type="ChEBI" id="CHEBI:30616"/>
        <dbReference type="ChEBI" id="CHEBI:43474"/>
        <dbReference type="ChEBI" id="CHEBI:57451"/>
        <dbReference type="ChEBI" id="CHEBI:456216"/>
        <dbReference type="EC" id="6.3.2.12"/>
    </reaction>
</comment>
<dbReference type="EMBL" id="DSZU01000146">
    <property type="protein sequence ID" value="HGV55992.1"/>
    <property type="molecule type" value="Genomic_DNA"/>
</dbReference>
<keyword evidence="10 23" id="KW-0436">Ligase</keyword>
<dbReference type="PROSITE" id="PS01011">
    <property type="entry name" value="FOLYLPOLYGLU_SYNT_1"/>
    <property type="match status" value="1"/>
</dbReference>